<gene>
    <name evidence="2" type="ORF">METZ01_LOCUS513304</name>
</gene>
<accession>A0A383EVZ7</accession>
<feature type="non-terminal residue" evidence="2">
    <location>
        <position position="61"/>
    </location>
</feature>
<reference evidence="2" key="1">
    <citation type="submission" date="2018-05" db="EMBL/GenBank/DDBJ databases">
        <authorList>
            <person name="Lanie J.A."/>
            <person name="Ng W.-L."/>
            <person name="Kazmierczak K.M."/>
            <person name="Andrzejewski T.M."/>
            <person name="Davidsen T.M."/>
            <person name="Wayne K.J."/>
            <person name="Tettelin H."/>
            <person name="Glass J.I."/>
            <person name="Rusch D."/>
            <person name="Podicherti R."/>
            <person name="Tsui H.-C.T."/>
            <person name="Winkler M.E."/>
        </authorList>
    </citation>
    <scope>NUCLEOTIDE SEQUENCE</scope>
</reference>
<name>A0A383EVZ7_9ZZZZ</name>
<dbReference type="AlphaFoldDB" id="A0A383EVZ7"/>
<feature type="region of interest" description="Disordered" evidence="1">
    <location>
        <begin position="31"/>
        <end position="61"/>
    </location>
</feature>
<protein>
    <submittedName>
        <fullName evidence="2">Uncharacterized protein</fullName>
    </submittedName>
</protein>
<dbReference type="EMBL" id="UINC01228926">
    <property type="protein sequence ID" value="SVE60450.1"/>
    <property type="molecule type" value="Genomic_DNA"/>
</dbReference>
<sequence length="61" mass="6673">MLKSSHLLQSTSLTFLCAVLTRQILDIATPVYSPKATPNATTLHNKNQRSNRPNSPNPGNI</sequence>
<evidence type="ECO:0000313" key="2">
    <source>
        <dbReference type="EMBL" id="SVE60450.1"/>
    </source>
</evidence>
<evidence type="ECO:0000256" key="1">
    <source>
        <dbReference type="SAM" id="MobiDB-lite"/>
    </source>
</evidence>
<feature type="compositionally biased region" description="Low complexity" evidence="1">
    <location>
        <begin position="48"/>
        <end position="61"/>
    </location>
</feature>
<proteinExistence type="predicted"/>
<organism evidence="2">
    <name type="scientific">marine metagenome</name>
    <dbReference type="NCBI Taxonomy" id="408172"/>
    <lineage>
        <taxon>unclassified sequences</taxon>
        <taxon>metagenomes</taxon>
        <taxon>ecological metagenomes</taxon>
    </lineage>
</organism>